<accession>A0A6L2ZQ17</accession>
<gene>
    <name evidence="1" type="ORF">RINTU1_23140</name>
</gene>
<reference evidence="1 2" key="1">
    <citation type="submission" date="2020-06" db="EMBL/GenBank/DDBJ databases">
        <title>The genome sequence of Candidatus Regiella insecticola strain Tut.</title>
        <authorList>
            <person name="Nikoh N."/>
            <person name="Tsuchida T."/>
            <person name="Koga R."/>
            <person name="Oshima K."/>
            <person name="Hattori M."/>
            <person name="Fukatsu T."/>
        </authorList>
    </citation>
    <scope>NUCLEOTIDE SEQUENCE [LARGE SCALE GENOMIC DNA]</scope>
    <source>
        <strain evidence="1 2">Tut</strain>
    </source>
</reference>
<dbReference type="EMBL" id="BLXO01000004">
    <property type="protein sequence ID" value="GFN46619.1"/>
    <property type="molecule type" value="Genomic_DNA"/>
</dbReference>
<organism evidence="1 2">
    <name type="scientific">Candidatus Regiella insecticola</name>
    <dbReference type="NCBI Taxonomy" id="138073"/>
    <lineage>
        <taxon>Bacteria</taxon>
        <taxon>Pseudomonadati</taxon>
        <taxon>Pseudomonadota</taxon>
        <taxon>Gammaproteobacteria</taxon>
        <taxon>Enterobacterales</taxon>
        <taxon>Enterobacteriaceae</taxon>
        <taxon>aphid secondary symbionts</taxon>
        <taxon>Candidatus Regiella</taxon>
    </lineage>
</organism>
<sequence length="150" mass="16201">MNMSGSLSIALNSSFVAGVSPPVTDSKSGNFFSFCDQLVGTSNVSVCCEFVSTLYEGCKETSRRLAEYYLTIKMVQGLLAGELGYHSVMAVIPDSIAQLGARFHIACLIKGAFFTFATGVFNHGIDKVKNATLFSSLEEYLSKPLSEKEL</sequence>
<dbReference type="Proteomes" id="UP000504714">
    <property type="component" value="Unassembled WGS sequence"/>
</dbReference>
<comment type="caution">
    <text evidence="1">The sequence shown here is derived from an EMBL/GenBank/DDBJ whole genome shotgun (WGS) entry which is preliminary data.</text>
</comment>
<evidence type="ECO:0000313" key="1">
    <source>
        <dbReference type="EMBL" id="GFN46619.1"/>
    </source>
</evidence>
<evidence type="ECO:0000313" key="2">
    <source>
        <dbReference type="Proteomes" id="UP000504714"/>
    </source>
</evidence>
<protein>
    <submittedName>
        <fullName evidence="1">Uncharacterized protein</fullName>
    </submittedName>
</protein>
<dbReference type="AlphaFoldDB" id="A0A6L2ZQ17"/>
<proteinExistence type="predicted"/>
<name>A0A6L2ZQ17_9ENTR</name>